<evidence type="ECO:0000259" key="2">
    <source>
        <dbReference type="PROSITE" id="PS50975"/>
    </source>
</evidence>
<reference evidence="3 4" key="1">
    <citation type="submission" date="2010-05" db="EMBL/GenBank/DDBJ databases">
        <title>Complete sequence of Methanococcus voltae A3.</title>
        <authorList>
            <consortium name="US DOE Joint Genome Institute"/>
            <person name="Lucas S."/>
            <person name="Copeland A."/>
            <person name="Lapidus A."/>
            <person name="Cheng J.-F."/>
            <person name="Bruce D."/>
            <person name="Goodwin L."/>
            <person name="Pitluck S."/>
            <person name="Lowry S."/>
            <person name="Clum A."/>
            <person name="Land M."/>
            <person name="Hauser L."/>
            <person name="Kyrpides N."/>
            <person name="Mikhailova N."/>
            <person name="Whitman W.B."/>
            <person name="Woyke T."/>
        </authorList>
    </citation>
    <scope>NUCLEOTIDE SEQUENCE [LARGE SCALE GENOMIC DNA]</scope>
    <source>
        <strain evidence="4">ATCC BAA-1334 / A3</strain>
    </source>
</reference>
<dbReference type="InParanoid" id="D7DV92"/>
<dbReference type="GO" id="GO:0005524">
    <property type="term" value="F:ATP binding"/>
    <property type="evidence" value="ECO:0007669"/>
    <property type="project" value="UniProtKB-UniRule"/>
</dbReference>
<dbReference type="Pfam" id="PF02655">
    <property type="entry name" value="ATP-grasp_3"/>
    <property type="match status" value="1"/>
</dbReference>
<keyword evidence="1" id="KW-0547">Nucleotide-binding</keyword>
<dbReference type="AlphaFoldDB" id="D7DV92"/>
<evidence type="ECO:0000313" key="3">
    <source>
        <dbReference type="EMBL" id="ADI37052.1"/>
    </source>
</evidence>
<proteinExistence type="predicted"/>
<dbReference type="PANTHER" id="PTHR21621:SF2">
    <property type="entry name" value="COENZYME GAMMA-F420-2:ALPHA-L-GLUTAMATE LIGASE"/>
    <property type="match status" value="1"/>
</dbReference>
<keyword evidence="1" id="KW-0067">ATP-binding</keyword>
<accession>D7DV92</accession>
<name>D7DV92_METV3</name>
<dbReference type="KEGG" id="mvo:Mvol_1396"/>
<gene>
    <name evidence="3" type="ordered locus">Mvol_1396</name>
</gene>
<dbReference type="Gene3D" id="3.30.470.20">
    <property type="entry name" value="ATP-grasp fold, B domain"/>
    <property type="match status" value="1"/>
</dbReference>
<dbReference type="HOGENOM" id="CLU_057102_0_0_2"/>
<feature type="domain" description="ATP-grasp" evidence="2">
    <location>
        <begin position="113"/>
        <end position="299"/>
    </location>
</feature>
<dbReference type="STRING" id="456320.Mvol_1396"/>
<evidence type="ECO:0000256" key="1">
    <source>
        <dbReference type="PROSITE-ProRule" id="PRU00409"/>
    </source>
</evidence>
<dbReference type="InterPro" id="IPR011761">
    <property type="entry name" value="ATP-grasp"/>
</dbReference>
<dbReference type="Proteomes" id="UP000007722">
    <property type="component" value="Chromosome"/>
</dbReference>
<dbReference type="eggNOG" id="arCOG01595">
    <property type="taxonomic scope" value="Archaea"/>
</dbReference>
<sequence length="373" mass="43206">MSKILVVGVNTRPVVNSFKKLGFEVYSVSYYNPIDCHSDKSEYLINDMSHGNFYNNYSEDELLNLANNYEDMVDNYIICSGIFESTNSKIPKWDTIGNSPKKINEISNKYNITKNLQKLGYNTPITKKINNKYQLEKFINEFEEVILKPLFGCGGIGVIYINNKMLNIEFDLLNRLDIKYPILVQEYINSESYSISYINSNYLAFNKQIISRSDFGNMYVGNITPYSPELISKGFETQINQFSELIETLDLTGMNGFDFMVKNGEPYIIDINPRILGTYETLEMSCNYNLAKVLLGSECPKMEEIYYKRVLFANKDIVFKKDIFKKYGINIEDYIRDLPMEGAFISKNEPICTLIYPELNKDLISDEFIKRCI</sequence>
<keyword evidence="4" id="KW-1185">Reference proteome</keyword>
<dbReference type="PIRSF" id="PIRSF016817">
    <property type="entry name" value="UCP016817_carboligase"/>
    <property type="match status" value="1"/>
</dbReference>
<dbReference type="InterPro" id="IPR003806">
    <property type="entry name" value="ATP-grasp_PylC-type"/>
</dbReference>
<dbReference type="GO" id="GO:0043774">
    <property type="term" value="F:coenzyme F420-2 alpha-glutamyl ligase activity"/>
    <property type="evidence" value="ECO:0007669"/>
    <property type="project" value="TreeGrafter"/>
</dbReference>
<dbReference type="OrthoDB" id="11959at2157"/>
<dbReference type="GO" id="GO:0005737">
    <property type="term" value="C:cytoplasm"/>
    <property type="evidence" value="ECO:0007669"/>
    <property type="project" value="TreeGrafter"/>
</dbReference>
<protein>
    <recommendedName>
        <fullName evidence="2">ATP-grasp domain-containing protein</fullName>
    </recommendedName>
</protein>
<dbReference type="PANTHER" id="PTHR21621">
    <property type="entry name" value="RIBOSOMAL PROTEIN S6 MODIFICATION PROTEIN"/>
    <property type="match status" value="1"/>
</dbReference>
<dbReference type="EMBL" id="CP002057">
    <property type="protein sequence ID" value="ADI37052.1"/>
    <property type="molecule type" value="Genomic_DNA"/>
</dbReference>
<dbReference type="SUPFAM" id="SSF56059">
    <property type="entry name" value="Glutathione synthetase ATP-binding domain-like"/>
    <property type="match status" value="1"/>
</dbReference>
<dbReference type="PROSITE" id="PS50975">
    <property type="entry name" value="ATP_GRASP"/>
    <property type="match status" value="1"/>
</dbReference>
<dbReference type="InterPro" id="IPR016677">
    <property type="entry name" value="UCP016817_carboligase"/>
</dbReference>
<dbReference type="GO" id="GO:0046872">
    <property type="term" value="F:metal ion binding"/>
    <property type="evidence" value="ECO:0007669"/>
    <property type="project" value="InterPro"/>
</dbReference>
<evidence type="ECO:0000313" key="4">
    <source>
        <dbReference type="Proteomes" id="UP000007722"/>
    </source>
</evidence>
<organism evidence="3 4">
    <name type="scientific">Methanococcus voltae (strain ATCC BAA-1334 / A3)</name>
    <dbReference type="NCBI Taxonomy" id="456320"/>
    <lineage>
        <taxon>Archaea</taxon>
        <taxon>Methanobacteriati</taxon>
        <taxon>Methanobacteriota</taxon>
        <taxon>Methanomada group</taxon>
        <taxon>Methanococci</taxon>
        <taxon>Methanococcales</taxon>
        <taxon>Methanococcaceae</taxon>
        <taxon>Methanococcus</taxon>
    </lineage>
</organism>